<dbReference type="CDD" id="cd12116">
    <property type="entry name" value="A_NRPS_Ta1_like"/>
    <property type="match status" value="1"/>
</dbReference>
<dbReference type="Gene3D" id="3.30.300.30">
    <property type="match status" value="1"/>
</dbReference>
<dbReference type="SUPFAM" id="SSF53474">
    <property type="entry name" value="alpha/beta-Hydrolases"/>
    <property type="match status" value="1"/>
</dbReference>
<dbReference type="GO" id="GO:0003824">
    <property type="term" value="F:catalytic activity"/>
    <property type="evidence" value="ECO:0007669"/>
    <property type="project" value="InterPro"/>
</dbReference>
<evidence type="ECO:0000259" key="4">
    <source>
        <dbReference type="PROSITE" id="PS50075"/>
    </source>
</evidence>
<dbReference type="SUPFAM" id="SSF52777">
    <property type="entry name" value="CoA-dependent acyltransferases"/>
    <property type="match status" value="2"/>
</dbReference>
<dbReference type="FunFam" id="3.30.300.30:FF:000010">
    <property type="entry name" value="Enterobactin synthetase component F"/>
    <property type="match status" value="1"/>
</dbReference>
<proteinExistence type="predicted"/>
<dbReference type="Gene3D" id="1.10.1200.10">
    <property type="entry name" value="ACP-like"/>
    <property type="match status" value="1"/>
</dbReference>
<dbReference type="Gene3D" id="3.40.50.1820">
    <property type="entry name" value="alpha/beta hydrolase"/>
    <property type="match status" value="1"/>
</dbReference>
<evidence type="ECO:0000256" key="2">
    <source>
        <dbReference type="ARBA" id="ARBA00022450"/>
    </source>
</evidence>
<comment type="cofactor">
    <cofactor evidence="1">
        <name>pantetheine 4'-phosphate</name>
        <dbReference type="ChEBI" id="CHEBI:47942"/>
    </cofactor>
</comment>
<evidence type="ECO:0000256" key="1">
    <source>
        <dbReference type="ARBA" id="ARBA00001957"/>
    </source>
</evidence>
<dbReference type="Gene3D" id="2.30.38.10">
    <property type="entry name" value="Luciferase, Domain 3"/>
    <property type="match status" value="1"/>
</dbReference>
<dbReference type="PANTHER" id="PTHR45527">
    <property type="entry name" value="NONRIBOSOMAL PEPTIDE SYNTHETASE"/>
    <property type="match status" value="1"/>
</dbReference>
<dbReference type="FunFam" id="3.40.50.12780:FF:000012">
    <property type="entry name" value="Non-ribosomal peptide synthetase"/>
    <property type="match status" value="1"/>
</dbReference>
<dbReference type="NCBIfam" id="TIGR01733">
    <property type="entry name" value="AA-adenyl-dom"/>
    <property type="match status" value="1"/>
</dbReference>
<evidence type="ECO:0000256" key="3">
    <source>
        <dbReference type="ARBA" id="ARBA00022553"/>
    </source>
</evidence>
<dbReference type="InterPro" id="IPR025110">
    <property type="entry name" value="AMP-bd_C"/>
</dbReference>
<protein>
    <recommendedName>
        <fullName evidence="4">Carrier domain-containing protein</fullName>
    </recommendedName>
</protein>
<dbReference type="InterPro" id="IPR001031">
    <property type="entry name" value="Thioesterase"/>
</dbReference>
<dbReference type="GO" id="GO:0044550">
    <property type="term" value="P:secondary metabolite biosynthetic process"/>
    <property type="evidence" value="ECO:0007669"/>
    <property type="project" value="UniProtKB-ARBA"/>
</dbReference>
<dbReference type="PROSITE" id="PS00455">
    <property type="entry name" value="AMP_BINDING"/>
    <property type="match status" value="1"/>
</dbReference>
<dbReference type="PANTHER" id="PTHR45527:SF1">
    <property type="entry name" value="FATTY ACID SYNTHASE"/>
    <property type="match status" value="1"/>
</dbReference>
<dbReference type="GO" id="GO:0031177">
    <property type="term" value="F:phosphopantetheine binding"/>
    <property type="evidence" value="ECO:0007669"/>
    <property type="project" value="TreeGrafter"/>
</dbReference>
<dbReference type="Pfam" id="PF00550">
    <property type="entry name" value="PP-binding"/>
    <property type="match status" value="1"/>
</dbReference>
<dbReference type="InterPro" id="IPR006162">
    <property type="entry name" value="Ppantetheine_attach_site"/>
</dbReference>
<dbReference type="InterPro" id="IPR020845">
    <property type="entry name" value="AMP-binding_CS"/>
</dbReference>
<dbReference type="GO" id="GO:0008610">
    <property type="term" value="P:lipid biosynthetic process"/>
    <property type="evidence" value="ECO:0007669"/>
    <property type="project" value="UniProtKB-ARBA"/>
</dbReference>
<keyword evidence="2" id="KW-0596">Phosphopantetheine</keyword>
<dbReference type="EMBL" id="BMMX01000002">
    <property type="protein sequence ID" value="GGK79729.1"/>
    <property type="molecule type" value="Genomic_DNA"/>
</dbReference>
<dbReference type="PROSITE" id="PS50075">
    <property type="entry name" value="CARRIER"/>
    <property type="match status" value="1"/>
</dbReference>
<keyword evidence="6" id="KW-1185">Reference proteome</keyword>
<dbReference type="Gene3D" id="3.30.559.10">
    <property type="entry name" value="Chloramphenicol acetyltransferase-like domain"/>
    <property type="match status" value="1"/>
</dbReference>
<organism evidence="5 6">
    <name type="scientific">Mangrovihabitans endophyticus</name>
    <dbReference type="NCBI Taxonomy" id="1751298"/>
    <lineage>
        <taxon>Bacteria</taxon>
        <taxon>Bacillati</taxon>
        <taxon>Actinomycetota</taxon>
        <taxon>Actinomycetes</taxon>
        <taxon>Micromonosporales</taxon>
        <taxon>Micromonosporaceae</taxon>
        <taxon>Mangrovihabitans</taxon>
    </lineage>
</organism>
<comment type="caution">
    <text evidence="5">The sequence shown here is derived from an EMBL/GenBank/DDBJ whole genome shotgun (WGS) entry which is preliminary data.</text>
</comment>
<dbReference type="InterPro" id="IPR029058">
    <property type="entry name" value="AB_hydrolase_fold"/>
</dbReference>
<dbReference type="SUPFAM" id="SSF56801">
    <property type="entry name" value="Acetyl-CoA synthetase-like"/>
    <property type="match status" value="1"/>
</dbReference>
<dbReference type="SUPFAM" id="SSF47336">
    <property type="entry name" value="ACP-like"/>
    <property type="match status" value="1"/>
</dbReference>
<dbReference type="FunFam" id="2.30.38.10:FF:000001">
    <property type="entry name" value="Non-ribosomal peptide synthetase PvdI"/>
    <property type="match status" value="1"/>
</dbReference>
<dbReference type="GO" id="GO:0005737">
    <property type="term" value="C:cytoplasm"/>
    <property type="evidence" value="ECO:0007669"/>
    <property type="project" value="TreeGrafter"/>
</dbReference>
<dbReference type="GO" id="GO:0043041">
    <property type="term" value="P:amino acid activation for nonribosomal peptide biosynthetic process"/>
    <property type="evidence" value="ECO:0007669"/>
    <property type="project" value="TreeGrafter"/>
</dbReference>
<sequence length="1307" mass="143138">MPNPSVIIDAYPLTRLQAGMLYHSLEDPDTPTYHDVSTIRLAGHFDETALRTILARVVQGSDILRSSVDLAGFSEPMQLVHASAPTPLTVDDLRELPETQQRRRVAQWAAREKVTPFDLTKPPLLRLNAHVFSDTDFQIGISFHHAILDGWSLSLVTSHLLAGYDALLAGRDAPPSTPVTRFRDYVSLEREALASAQARDYWVHTVADTEFTGLFREGGLSLTAQRQAQVHEVPLPDGLAVKLRSVAARAKVPVKAVMFAAHARVLALLSGRSRVVTGRVSNGRPETPDGDETVGLFLNTLPLVAEVAEASWIELAQRIHHQESEALPYRRYPMAQMLQDSRRREFFETVVDHRNFRSYHMQLDQITIVSEDFFEQTSFPFTANFGTDPSTGDLRLRINFDRAVFTEQRIVEIGGYYAAAFTALTAAPNASAMATDLLGAEQVHRLVRRWNDTALDLPARTLPELLSEQVAIRAESIALRTDEGELTFGELHARSNRLAWRLRDLGVGPDILVGVHLHRSAELIIGLLAVLKAGGAYVPLDPEYPKDRLQYMVDDARVAVLLSEPELTGALERGAVPVLTVGVADDGYPDHEPPLAVTPEHLAYVIYTSGSTGRPKGVQITHRALLNLLLSVQRDLRFTHRDRMLAVTSLSFDISALEVYLPLMTGAELVLAPNIAVDGLRLREFVENSNATVMQATPSSWRLLVEAGLRPDPELRVITGGEALPADLASELTSRFPAVWNAYGPTETTIWSCLQLLNPDDPVTLGHPIANTRVYVLDDACNPVPEGVPGNLYIAGVGLARGYLGRADLTADRFLPDPYGQEGDRMYRCGDVVRRLPSGALDFLGRTDHQVKIRGFRIELGEIESVLARHPRVGGVTVIARQVRAGEQQLVAYVTPQGAAPGAAQLRGVVASALPAYMVPAAFVVLDAFPLTPNGKIDRNRLPAPGEVRSSTETFVEPRTATERAIAEIWRDVLGLARISATDNFLELGGNSLAALRVIMRLRALAERDIPFTALPGGTLAELARIIDGKRETASSVVLSLRPTGGKPPLFFVHSLGGSVFSYAELCEALDPDRPFHAIQAPEYAGPQVPRPQTIEAIAELYLTDLRTVQPQGPYHLGGWCMGGIVAHEMARQLQSVGEPVGSLVIVSASIDEPVPPRYITSEAAAIVGAFADKLPITEAELEALDPDARLDRVVRLTRGTTDERPDANSVEELRRLVRLYQRHARALITYRDTPREPYRGDALLIRAERGPFTGGDYGWKRRIAGRLLIDESPGEHLSMIRDANASKLASRIEAALAGRPAGVPVP</sequence>
<reference evidence="5" key="1">
    <citation type="journal article" date="2014" name="Int. J. Syst. Evol. Microbiol.">
        <title>Complete genome sequence of Corynebacterium casei LMG S-19264T (=DSM 44701T), isolated from a smear-ripened cheese.</title>
        <authorList>
            <consortium name="US DOE Joint Genome Institute (JGI-PGF)"/>
            <person name="Walter F."/>
            <person name="Albersmeier A."/>
            <person name="Kalinowski J."/>
            <person name="Ruckert C."/>
        </authorList>
    </citation>
    <scope>NUCLEOTIDE SEQUENCE</scope>
    <source>
        <strain evidence="5">CGMCC 4.7299</strain>
    </source>
</reference>
<name>A0A8J3BXQ1_9ACTN</name>
<feature type="domain" description="Carrier" evidence="4">
    <location>
        <begin position="957"/>
        <end position="1031"/>
    </location>
</feature>
<dbReference type="InterPro" id="IPR020802">
    <property type="entry name" value="TesA-like"/>
</dbReference>
<accession>A0A8J3BXQ1</accession>
<gene>
    <name evidence="5" type="ORF">GCM10012284_12190</name>
</gene>
<dbReference type="InterPro" id="IPR010071">
    <property type="entry name" value="AA_adenyl_dom"/>
</dbReference>
<dbReference type="FunFam" id="3.40.50.980:FF:000001">
    <property type="entry name" value="Non-ribosomal peptide synthetase"/>
    <property type="match status" value="1"/>
</dbReference>
<dbReference type="Gene3D" id="3.30.559.30">
    <property type="entry name" value="Nonribosomal peptide synthetase, condensation domain"/>
    <property type="match status" value="1"/>
</dbReference>
<dbReference type="Pfam" id="PF00668">
    <property type="entry name" value="Condensation"/>
    <property type="match status" value="1"/>
</dbReference>
<dbReference type="PROSITE" id="PS00012">
    <property type="entry name" value="PHOSPHOPANTETHEINE"/>
    <property type="match status" value="1"/>
</dbReference>
<dbReference type="Pfam" id="PF00975">
    <property type="entry name" value="Thioesterase"/>
    <property type="match status" value="1"/>
</dbReference>
<dbReference type="InterPro" id="IPR001242">
    <property type="entry name" value="Condensation_dom"/>
</dbReference>
<evidence type="ECO:0000313" key="6">
    <source>
        <dbReference type="Proteomes" id="UP000656042"/>
    </source>
</evidence>
<dbReference type="Gene3D" id="3.40.50.980">
    <property type="match status" value="2"/>
</dbReference>
<keyword evidence="3" id="KW-0597">Phosphoprotein</keyword>
<dbReference type="InterPro" id="IPR045851">
    <property type="entry name" value="AMP-bd_C_sf"/>
</dbReference>
<reference evidence="5" key="2">
    <citation type="submission" date="2020-09" db="EMBL/GenBank/DDBJ databases">
        <authorList>
            <person name="Sun Q."/>
            <person name="Zhou Y."/>
        </authorList>
    </citation>
    <scope>NUCLEOTIDE SEQUENCE</scope>
    <source>
        <strain evidence="5">CGMCC 4.7299</strain>
    </source>
</reference>
<dbReference type="RefSeq" id="WP_189078084.1">
    <property type="nucleotide sequence ID" value="NZ_BMMX01000002.1"/>
</dbReference>
<dbReference type="Proteomes" id="UP000656042">
    <property type="component" value="Unassembled WGS sequence"/>
</dbReference>
<dbReference type="Pfam" id="PF13193">
    <property type="entry name" value="AMP-binding_C"/>
    <property type="match status" value="1"/>
</dbReference>
<dbReference type="Pfam" id="PF00501">
    <property type="entry name" value="AMP-binding"/>
    <property type="match status" value="1"/>
</dbReference>
<dbReference type="InterPro" id="IPR023213">
    <property type="entry name" value="CAT-like_dom_sf"/>
</dbReference>
<dbReference type="SMART" id="SM00824">
    <property type="entry name" value="PKS_TE"/>
    <property type="match status" value="1"/>
</dbReference>
<dbReference type="InterPro" id="IPR000873">
    <property type="entry name" value="AMP-dep_synth/lig_dom"/>
</dbReference>
<dbReference type="InterPro" id="IPR036736">
    <property type="entry name" value="ACP-like_sf"/>
</dbReference>
<evidence type="ECO:0000313" key="5">
    <source>
        <dbReference type="EMBL" id="GGK79729.1"/>
    </source>
</evidence>
<dbReference type="InterPro" id="IPR009081">
    <property type="entry name" value="PP-bd_ACP"/>
</dbReference>